<organism evidence="1 2">
    <name type="scientific">Habropoda laboriosa</name>
    <dbReference type="NCBI Taxonomy" id="597456"/>
    <lineage>
        <taxon>Eukaryota</taxon>
        <taxon>Metazoa</taxon>
        <taxon>Ecdysozoa</taxon>
        <taxon>Arthropoda</taxon>
        <taxon>Hexapoda</taxon>
        <taxon>Insecta</taxon>
        <taxon>Pterygota</taxon>
        <taxon>Neoptera</taxon>
        <taxon>Endopterygota</taxon>
        <taxon>Hymenoptera</taxon>
        <taxon>Apocrita</taxon>
        <taxon>Aculeata</taxon>
        <taxon>Apoidea</taxon>
        <taxon>Anthophila</taxon>
        <taxon>Apidae</taxon>
        <taxon>Habropoda</taxon>
    </lineage>
</organism>
<name>A0A0L7R2W6_9HYME</name>
<dbReference type="Proteomes" id="UP000053825">
    <property type="component" value="Unassembled WGS sequence"/>
</dbReference>
<protein>
    <submittedName>
        <fullName evidence="1">Uncharacterized protein</fullName>
    </submittedName>
</protein>
<dbReference type="AlphaFoldDB" id="A0A0L7R2W6"/>
<accession>A0A0L7R2W6</accession>
<sequence length="79" mass="8840">MCVLAEGRADDRSKRSSRCEYVIRNRPRHTATDRRCTDSTRALSSQLGDTELTPYSCASIGCFRRSVNEFHGIAGWISG</sequence>
<evidence type="ECO:0000313" key="1">
    <source>
        <dbReference type="EMBL" id="KOC65173.1"/>
    </source>
</evidence>
<keyword evidence="2" id="KW-1185">Reference proteome</keyword>
<gene>
    <name evidence="1" type="ORF">WH47_01323</name>
</gene>
<proteinExistence type="predicted"/>
<evidence type="ECO:0000313" key="2">
    <source>
        <dbReference type="Proteomes" id="UP000053825"/>
    </source>
</evidence>
<reference evidence="1 2" key="1">
    <citation type="submission" date="2015-07" db="EMBL/GenBank/DDBJ databases">
        <title>The genome of Habropoda laboriosa.</title>
        <authorList>
            <person name="Pan H."/>
            <person name="Kapheim K."/>
        </authorList>
    </citation>
    <scope>NUCLEOTIDE SEQUENCE [LARGE SCALE GENOMIC DNA]</scope>
    <source>
        <strain evidence="1">0110345459</strain>
    </source>
</reference>
<dbReference type="EMBL" id="KQ414664">
    <property type="protein sequence ID" value="KOC65173.1"/>
    <property type="molecule type" value="Genomic_DNA"/>
</dbReference>